<name>A0A8T4HCT2_9SPHI</name>
<dbReference type="PROSITE" id="PS51257">
    <property type="entry name" value="PROKAR_LIPOPROTEIN"/>
    <property type="match status" value="1"/>
</dbReference>
<dbReference type="RefSeq" id="WP_353547781.1">
    <property type="nucleotide sequence ID" value="NZ_JAGKSB010000015.1"/>
</dbReference>
<dbReference type="InterPro" id="IPR011990">
    <property type="entry name" value="TPR-like_helical_dom_sf"/>
</dbReference>
<reference evidence="1" key="1">
    <citation type="submission" date="2021-03" db="EMBL/GenBank/DDBJ databases">
        <authorList>
            <person name="Lu T."/>
            <person name="Wang Q."/>
            <person name="Han X."/>
        </authorList>
    </citation>
    <scope>NUCLEOTIDE SEQUENCE</scope>
    <source>
        <strain evidence="1">WQ 2009</strain>
    </source>
</reference>
<evidence type="ECO:0000313" key="1">
    <source>
        <dbReference type="EMBL" id="MBP3944273.1"/>
    </source>
</evidence>
<keyword evidence="1" id="KW-0449">Lipoprotein</keyword>
<comment type="caution">
    <text evidence="1">The sequence shown here is derived from an EMBL/GenBank/DDBJ whole genome shotgun (WGS) entry which is preliminary data.</text>
</comment>
<organism evidence="1 2">
    <name type="scientific">Rhinopithecimicrobium faecis</name>
    <dbReference type="NCBI Taxonomy" id="2820698"/>
    <lineage>
        <taxon>Bacteria</taxon>
        <taxon>Pseudomonadati</taxon>
        <taxon>Bacteroidota</taxon>
        <taxon>Sphingobacteriia</taxon>
        <taxon>Sphingobacteriales</taxon>
        <taxon>Sphingobacteriaceae</taxon>
        <taxon>Rhinopithecimicrobium</taxon>
    </lineage>
</organism>
<proteinExistence type="predicted"/>
<protein>
    <submittedName>
        <fullName evidence="1">SusD/RagB family nutrient-binding outer membrane lipoprotein</fullName>
    </submittedName>
</protein>
<dbReference type="EMBL" id="JAGKSB010000015">
    <property type="protein sequence ID" value="MBP3944273.1"/>
    <property type="molecule type" value="Genomic_DNA"/>
</dbReference>
<dbReference type="Pfam" id="PF12771">
    <property type="entry name" value="SusD-like_2"/>
    <property type="match status" value="1"/>
</dbReference>
<accession>A0A8T4HCT2</accession>
<sequence>MKFTKSISYTLLTVALLSVGCTKDFESLNTPPTSVTTIDPALLLARTLRDAVFSQSGESANNKFGSWIQHWAGGPVVPGSRYIASAEDNIWDQHYAYIKNLTQIRKELLGQEETSQGRTKLAIAEIFEVYVWQQFTDLFGDIPYSEVSKTVEALNRTPKFDTQEFIYKDLILRLNSAMEKLNSADASYGSADFFYAGNSQLWAKFANSLKLRLGMRMRYVNAELAKKTVIEVVQSNKGLLSSNAENAAVPTFNNAQAENYNPMLRQMVTGSSDLRYLANTLVNTLKNIQDPRLPLIVQPAVNSVGGASPNYQGIGVALTDSELAPIVRANYSTASTQTWFSATFTPIPVFALTFSEVSFFKAEAALLGWGYNANQAQGFFEEGVKAAFSIAPYNIANVPAAYLEQQVSLAGLSDEQQLARIQTQKWIHLFGRNMEAFSEWRRTQFPKLTPGTNKGSTDGQIPRRAIYSTKEEQLNTVNYAEAVKRMQNGDSFISKVWWDKK</sequence>
<evidence type="ECO:0000313" key="2">
    <source>
        <dbReference type="Proteomes" id="UP000679691"/>
    </source>
</evidence>
<dbReference type="Gene3D" id="1.25.40.390">
    <property type="match status" value="1"/>
</dbReference>
<keyword evidence="2" id="KW-1185">Reference proteome</keyword>
<gene>
    <name evidence="1" type="ORF">J5U18_12040</name>
</gene>
<dbReference type="SUPFAM" id="SSF48452">
    <property type="entry name" value="TPR-like"/>
    <property type="match status" value="1"/>
</dbReference>
<dbReference type="AlphaFoldDB" id="A0A8T4HCT2"/>
<dbReference type="InterPro" id="IPR041662">
    <property type="entry name" value="SusD-like_2"/>
</dbReference>
<dbReference type="Proteomes" id="UP000679691">
    <property type="component" value="Unassembled WGS sequence"/>
</dbReference>